<dbReference type="Gene3D" id="3.40.50.300">
    <property type="entry name" value="P-loop containing nucleotide triphosphate hydrolases"/>
    <property type="match status" value="1"/>
</dbReference>
<dbReference type="InterPro" id="IPR027417">
    <property type="entry name" value="P-loop_NTPase"/>
</dbReference>
<keyword evidence="3" id="KW-0547">Nucleotide-binding</keyword>
<feature type="domain" description="ABC transporter" evidence="6">
    <location>
        <begin position="4"/>
        <end position="236"/>
    </location>
</feature>
<evidence type="ECO:0000256" key="1">
    <source>
        <dbReference type="ARBA" id="ARBA00005417"/>
    </source>
</evidence>
<reference evidence="7" key="1">
    <citation type="journal article" date="2020" name="mSystems">
        <title>Genome- and Community-Level Interaction Insights into Carbon Utilization and Element Cycling Functions of Hydrothermarchaeota in Hydrothermal Sediment.</title>
        <authorList>
            <person name="Zhou Z."/>
            <person name="Liu Y."/>
            <person name="Xu W."/>
            <person name="Pan J."/>
            <person name="Luo Z.H."/>
            <person name="Li M."/>
        </authorList>
    </citation>
    <scope>NUCLEOTIDE SEQUENCE</scope>
    <source>
        <strain evidence="7">SpSt-649</strain>
    </source>
</reference>
<dbReference type="GO" id="GO:0016887">
    <property type="term" value="F:ATP hydrolysis activity"/>
    <property type="evidence" value="ECO:0007669"/>
    <property type="project" value="InterPro"/>
</dbReference>
<evidence type="ECO:0000256" key="3">
    <source>
        <dbReference type="ARBA" id="ARBA00022741"/>
    </source>
</evidence>
<keyword evidence="4 7" id="KW-0067">ATP-binding</keyword>
<dbReference type="AlphaFoldDB" id="A0A7C4H774"/>
<dbReference type="InterPro" id="IPR003593">
    <property type="entry name" value="AAA+_ATPase"/>
</dbReference>
<comment type="caution">
    <text evidence="7">The sequence shown here is derived from an EMBL/GenBank/DDBJ whole genome shotgun (WGS) entry which is preliminary data.</text>
</comment>
<keyword evidence="5" id="KW-0029">Amino-acid transport</keyword>
<gene>
    <name evidence="7" type="ORF">ENU21_05005</name>
</gene>
<dbReference type="SMART" id="SM00382">
    <property type="entry name" value="AAA"/>
    <property type="match status" value="1"/>
</dbReference>
<name>A0A7C4H774_THEPE</name>
<dbReference type="SUPFAM" id="SSF52540">
    <property type="entry name" value="P-loop containing nucleoside triphosphate hydrolases"/>
    <property type="match status" value="1"/>
</dbReference>
<organism evidence="7">
    <name type="scientific">Thermofilum pendens</name>
    <dbReference type="NCBI Taxonomy" id="2269"/>
    <lineage>
        <taxon>Archaea</taxon>
        <taxon>Thermoproteota</taxon>
        <taxon>Thermoprotei</taxon>
        <taxon>Thermofilales</taxon>
        <taxon>Thermofilaceae</taxon>
        <taxon>Thermofilum</taxon>
    </lineage>
</organism>
<dbReference type="PANTHER" id="PTHR43820">
    <property type="entry name" value="HIGH-AFFINITY BRANCHED-CHAIN AMINO ACID TRANSPORT ATP-BINDING PROTEIN LIVF"/>
    <property type="match status" value="1"/>
</dbReference>
<evidence type="ECO:0000313" key="7">
    <source>
        <dbReference type="EMBL" id="HGM47089.1"/>
    </source>
</evidence>
<evidence type="ECO:0000256" key="2">
    <source>
        <dbReference type="ARBA" id="ARBA00022448"/>
    </source>
</evidence>
<evidence type="ECO:0000256" key="4">
    <source>
        <dbReference type="ARBA" id="ARBA00022840"/>
    </source>
</evidence>
<keyword evidence="2" id="KW-0813">Transport</keyword>
<dbReference type="GO" id="GO:0015807">
    <property type="term" value="P:L-amino acid transport"/>
    <property type="evidence" value="ECO:0007669"/>
    <property type="project" value="TreeGrafter"/>
</dbReference>
<dbReference type="EMBL" id="DTBQ01000141">
    <property type="protein sequence ID" value="HGM47089.1"/>
    <property type="molecule type" value="Genomic_DNA"/>
</dbReference>
<sequence>MRMLVVDDLSVGYGSIEIVHRISFKLSRGEILAVVGPNGSGKSTLLKGIFGLARVFRGAVKFNGREITREPPYRRALLGMSYLPQVGSTFESLKVRENLLLAASTLPRSVEESRLSEVLEILPELKSLMDRKVRTLSGGERQMVALAMSLLHRPQLLLLDEPTAALAPKLASMLLQKVKELNENLGLTVMLVEQNATMALRVSSQALLMVSGEAKFFGPSEDLLENEDLGKMYLGLG</sequence>
<dbReference type="PROSITE" id="PS50893">
    <property type="entry name" value="ABC_TRANSPORTER_2"/>
    <property type="match status" value="1"/>
</dbReference>
<dbReference type="PANTHER" id="PTHR43820:SF7">
    <property type="entry name" value="BRANCHED-CHAIN AMINO ACID TRANSPORT ATP-BINDING PROTEIN LIVF-RELATED"/>
    <property type="match status" value="1"/>
</dbReference>
<accession>A0A7C4H774</accession>
<dbReference type="InterPro" id="IPR052156">
    <property type="entry name" value="BCAA_Transport_ATP-bd_LivF"/>
</dbReference>
<dbReference type="InterPro" id="IPR017871">
    <property type="entry name" value="ABC_transporter-like_CS"/>
</dbReference>
<evidence type="ECO:0000259" key="6">
    <source>
        <dbReference type="PROSITE" id="PS50893"/>
    </source>
</evidence>
<dbReference type="GO" id="GO:0015658">
    <property type="term" value="F:branched-chain amino acid transmembrane transporter activity"/>
    <property type="evidence" value="ECO:0007669"/>
    <property type="project" value="TreeGrafter"/>
</dbReference>
<dbReference type="GO" id="GO:0005524">
    <property type="term" value="F:ATP binding"/>
    <property type="evidence" value="ECO:0007669"/>
    <property type="project" value="UniProtKB-KW"/>
</dbReference>
<dbReference type="PROSITE" id="PS00211">
    <property type="entry name" value="ABC_TRANSPORTER_1"/>
    <property type="match status" value="1"/>
</dbReference>
<protein>
    <submittedName>
        <fullName evidence="7">ABC transporter ATP-binding protein</fullName>
    </submittedName>
</protein>
<dbReference type="Pfam" id="PF00005">
    <property type="entry name" value="ABC_tran"/>
    <property type="match status" value="1"/>
</dbReference>
<dbReference type="InterPro" id="IPR003439">
    <property type="entry name" value="ABC_transporter-like_ATP-bd"/>
</dbReference>
<comment type="similarity">
    <text evidence="1">Belongs to the ABC transporter superfamily.</text>
</comment>
<evidence type="ECO:0000256" key="5">
    <source>
        <dbReference type="ARBA" id="ARBA00022970"/>
    </source>
</evidence>
<proteinExistence type="inferred from homology"/>